<proteinExistence type="predicted"/>
<evidence type="ECO:0000256" key="1">
    <source>
        <dbReference type="SAM" id="Phobius"/>
    </source>
</evidence>
<accession>A0A834WWV0</accession>
<evidence type="ECO:0000313" key="2">
    <source>
        <dbReference type="EMBL" id="KAF7833383.1"/>
    </source>
</evidence>
<dbReference type="EMBL" id="JAAIUW010000005">
    <property type="protein sequence ID" value="KAF7833383.1"/>
    <property type="molecule type" value="Genomic_DNA"/>
</dbReference>
<sequence>MPLQHSGDGSMVIPVTYSKQGISANLSFPQSILACVGSIISMVRRSASIQVGNACPLYCLGHGIQILTSAKYGPIIAVHMHNATILMVATAVLVYLNMKVTATKMDHATPINKSNLLVLHLSLGQGDTSGAEQKILSFVQRGIRAGPYISSQGSLEIQVEAD</sequence>
<organism evidence="2 3">
    <name type="scientific">Senna tora</name>
    <dbReference type="NCBI Taxonomy" id="362788"/>
    <lineage>
        <taxon>Eukaryota</taxon>
        <taxon>Viridiplantae</taxon>
        <taxon>Streptophyta</taxon>
        <taxon>Embryophyta</taxon>
        <taxon>Tracheophyta</taxon>
        <taxon>Spermatophyta</taxon>
        <taxon>Magnoliopsida</taxon>
        <taxon>eudicotyledons</taxon>
        <taxon>Gunneridae</taxon>
        <taxon>Pentapetalae</taxon>
        <taxon>rosids</taxon>
        <taxon>fabids</taxon>
        <taxon>Fabales</taxon>
        <taxon>Fabaceae</taxon>
        <taxon>Caesalpinioideae</taxon>
        <taxon>Cassia clade</taxon>
        <taxon>Senna</taxon>
    </lineage>
</organism>
<evidence type="ECO:0000313" key="3">
    <source>
        <dbReference type="Proteomes" id="UP000634136"/>
    </source>
</evidence>
<keyword evidence="1" id="KW-0472">Membrane</keyword>
<feature type="transmembrane region" description="Helical" evidence="1">
    <location>
        <begin position="75"/>
        <end position="96"/>
    </location>
</feature>
<dbReference type="Proteomes" id="UP000634136">
    <property type="component" value="Unassembled WGS sequence"/>
</dbReference>
<keyword evidence="3" id="KW-1185">Reference proteome</keyword>
<name>A0A834WWV0_9FABA</name>
<dbReference type="AlphaFoldDB" id="A0A834WWV0"/>
<keyword evidence="1" id="KW-1133">Transmembrane helix</keyword>
<keyword evidence="1" id="KW-0812">Transmembrane</keyword>
<protein>
    <submittedName>
        <fullName evidence="2">Fibrillin-3</fullName>
    </submittedName>
</protein>
<reference evidence="2" key="1">
    <citation type="submission" date="2020-09" db="EMBL/GenBank/DDBJ databases">
        <title>Genome-Enabled Discovery of Anthraquinone Biosynthesis in Senna tora.</title>
        <authorList>
            <person name="Kang S.-H."/>
            <person name="Pandey R.P."/>
            <person name="Lee C.-M."/>
            <person name="Sim J.-S."/>
            <person name="Jeong J.-T."/>
            <person name="Choi B.-S."/>
            <person name="Jung M."/>
            <person name="Ginzburg D."/>
            <person name="Zhao K."/>
            <person name="Won S.Y."/>
            <person name="Oh T.-J."/>
            <person name="Yu Y."/>
            <person name="Kim N.-H."/>
            <person name="Lee O.R."/>
            <person name="Lee T.-H."/>
            <person name="Bashyal P."/>
            <person name="Kim T.-S."/>
            <person name="Lee W.-H."/>
            <person name="Kawkins C."/>
            <person name="Kim C.-K."/>
            <person name="Kim J.S."/>
            <person name="Ahn B.O."/>
            <person name="Rhee S.Y."/>
            <person name="Sohng J.K."/>
        </authorList>
    </citation>
    <scope>NUCLEOTIDE SEQUENCE</scope>
    <source>
        <tissue evidence="2">Leaf</tissue>
    </source>
</reference>
<gene>
    <name evidence="2" type="ORF">G2W53_015716</name>
</gene>
<comment type="caution">
    <text evidence="2">The sequence shown here is derived from an EMBL/GenBank/DDBJ whole genome shotgun (WGS) entry which is preliminary data.</text>
</comment>